<name>A0A4Q4KM81_9FLAO</name>
<sequence>MKTEKNTLLDNIISISIGAIAVLSIKSIFDNDNSKIVSEKGRRLLSDDIRMKEINKKILESGSNEVFV</sequence>
<evidence type="ECO:0000313" key="2">
    <source>
        <dbReference type="EMBL" id="RYM34218.1"/>
    </source>
</evidence>
<accession>A0A4Q4KM81</accession>
<feature type="transmembrane region" description="Helical" evidence="1">
    <location>
        <begin position="12"/>
        <end position="29"/>
    </location>
</feature>
<dbReference type="RefSeq" id="WP_130093658.1">
    <property type="nucleotide sequence ID" value="NZ_SETE01000003.1"/>
</dbReference>
<proteinExistence type="predicted"/>
<keyword evidence="3" id="KW-1185">Reference proteome</keyword>
<protein>
    <submittedName>
        <fullName evidence="2">Uncharacterized protein</fullName>
    </submittedName>
</protein>
<reference evidence="2 3" key="1">
    <citation type="submission" date="2019-02" db="EMBL/GenBank/DDBJ databases">
        <title>Genome sequence of the sea-ice species Brumimicrobium glaciale.</title>
        <authorList>
            <person name="Bowman J.P."/>
        </authorList>
    </citation>
    <scope>NUCLEOTIDE SEQUENCE [LARGE SCALE GENOMIC DNA]</scope>
    <source>
        <strain evidence="2 3">IC156</strain>
    </source>
</reference>
<keyword evidence="1" id="KW-0472">Membrane</keyword>
<dbReference type="EMBL" id="SETE01000003">
    <property type="protein sequence ID" value="RYM34218.1"/>
    <property type="molecule type" value="Genomic_DNA"/>
</dbReference>
<organism evidence="2 3">
    <name type="scientific">Brumimicrobium glaciale</name>
    <dbReference type="NCBI Taxonomy" id="200475"/>
    <lineage>
        <taxon>Bacteria</taxon>
        <taxon>Pseudomonadati</taxon>
        <taxon>Bacteroidota</taxon>
        <taxon>Flavobacteriia</taxon>
        <taxon>Flavobacteriales</taxon>
        <taxon>Crocinitomicaceae</taxon>
        <taxon>Brumimicrobium</taxon>
    </lineage>
</organism>
<evidence type="ECO:0000256" key="1">
    <source>
        <dbReference type="SAM" id="Phobius"/>
    </source>
</evidence>
<dbReference type="AlphaFoldDB" id="A0A4Q4KM81"/>
<comment type="caution">
    <text evidence="2">The sequence shown here is derived from an EMBL/GenBank/DDBJ whole genome shotgun (WGS) entry which is preliminary data.</text>
</comment>
<dbReference type="Proteomes" id="UP000293952">
    <property type="component" value="Unassembled WGS sequence"/>
</dbReference>
<keyword evidence="1" id="KW-0812">Transmembrane</keyword>
<gene>
    <name evidence="2" type="ORF">ERX46_09695</name>
</gene>
<evidence type="ECO:0000313" key="3">
    <source>
        <dbReference type="Proteomes" id="UP000293952"/>
    </source>
</evidence>
<keyword evidence="1" id="KW-1133">Transmembrane helix</keyword>